<feature type="active site" description="Acyl-thioester intermediate" evidence="2">
    <location>
        <position position="198"/>
    </location>
</feature>
<dbReference type="InterPro" id="IPR005754">
    <property type="entry name" value="Sortase"/>
</dbReference>
<protein>
    <submittedName>
        <fullName evidence="3">Class D sortase</fullName>
    </submittedName>
</protein>
<keyword evidence="1" id="KW-0378">Hydrolase</keyword>
<reference evidence="3" key="1">
    <citation type="submission" date="2020-10" db="EMBL/GenBank/DDBJ databases">
        <authorList>
            <person name="Gilroy R."/>
        </authorList>
    </citation>
    <scope>NUCLEOTIDE SEQUENCE</scope>
    <source>
        <strain evidence="3">ChiW13-3771</strain>
    </source>
</reference>
<dbReference type="GO" id="GO:0016787">
    <property type="term" value="F:hydrolase activity"/>
    <property type="evidence" value="ECO:0007669"/>
    <property type="project" value="UniProtKB-KW"/>
</dbReference>
<proteinExistence type="predicted"/>
<comment type="caution">
    <text evidence="3">The sequence shown here is derived from an EMBL/GenBank/DDBJ whole genome shotgun (WGS) entry which is preliminary data.</text>
</comment>
<evidence type="ECO:0000313" key="4">
    <source>
        <dbReference type="Proteomes" id="UP000824201"/>
    </source>
</evidence>
<reference evidence="3" key="2">
    <citation type="journal article" date="2021" name="PeerJ">
        <title>Extensive microbial diversity within the chicken gut microbiome revealed by metagenomics and culture.</title>
        <authorList>
            <person name="Gilroy R."/>
            <person name="Ravi A."/>
            <person name="Getino M."/>
            <person name="Pursley I."/>
            <person name="Horton D.L."/>
            <person name="Alikhan N.F."/>
            <person name="Baker D."/>
            <person name="Gharbi K."/>
            <person name="Hall N."/>
            <person name="Watson M."/>
            <person name="Adriaenssens E.M."/>
            <person name="Foster-Nyarko E."/>
            <person name="Jarju S."/>
            <person name="Secka A."/>
            <person name="Antonio M."/>
            <person name="Oren A."/>
            <person name="Chaudhuri R.R."/>
            <person name="La Ragione R."/>
            <person name="Hildebrand F."/>
            <person name="Pallen M.J."/>
        </authorList>
    </citation>
    <scope>NUCLEOTIDE SEQUENCE</scope>
    <source>
        <strain evidence="3">ChiW13-3771</strain>
    </source>
</reference>
<dbReference type="Gene3D" id="2.40.260.10">
    <property type="entry name" value="Sortase"/>
    <property type="match status" value="1"/>
</dbReference>
<dbReference type="CDD" id="cd05828">
    <property type="entry name" value="Sortase_D_1"/>
    <property type="match status" value="1"/>
</dbReference>
<dbReference type="AlphaFoldDB" id="A0A9D1EC75"/>
<dbReference type="Proteomes" id="UP000824201">
    <property type="component" value="Unassembled WGS sequence"/>
</dbReference>
<dbReference type="InterPro" id="IPR041999">
    <property type="entry name" value="Sortase_D_1"/>
</dbReference>
<evidence type="ECO:0000256" key="1">
    <source>
        <dbReference type="ARBA" id="ARBA00022801"/>
    </source>
</evidence>
<dbReference type="SUPFAM" id="SSF63817">
    <property type="entry name" value="Sortase"/>
    <property type="match status" value="1"/>
</dbReference>
<sequence length="230" mass="26073">MMRRRKHKINKIMAYFYMPLFFAILGYAIVAVTLSPVINTVIAAGSLIISSAGQNTDEVKSYYEGEITVKQPKEGEKIPVEEIDFPYSGTKFGELSCDRIGLSAPVYNGDSEAILINGAGKYLGSFFPGFGSTILIAGHDNLYFAELEKIQKDDIITFKTFYGIYQYKVTDIQVVEEGEQREASHLDGEKEELVLYTCYPFYPTVYEKTQRYFVYADKISGPDIEWEETK</sequence>
<organism evidence="3 4">
    <name type="scientific">Candidatus Fimimorpha faecalis</name>
    <dbReference type="NCBI Taxonomy" id="2840824"/>
    <lineage>
        <taxon>Bacteria</taxon>
        <taxon>Bacillati</taxon>
        <taxon>Bacillota</taxon>
        <taxon>Clostridia</taxon>
        <taxon>Eubacteriales</taxon>
        <taxon>Candidatus Fimimorpha</taxon>
    </lineage>
</organism>
<name>A0A9D1EC75_9FIRM</name>
<evidence type="ECO:0000256" key="2">
    <source>
        <dbReference type="PIRSR" id="PIRSR605754-1"/>
    </source>
</evidence>
<gene>
    <name evidence="3" type="ORF">IAC96_01305</name>
</gene>
<dbReference type="InterPro" id="IPR023365">
    <property type="entry name" value="Sortase_dom-sf"/>
</dbReference>
<feature type="active site" description="Proton donor/acceptor" evidence="2">
    <location>
        <position position="139"/>
    </location>
</feature>
<dbReference type="EMBL" id="DVHN01000010">
    <property type="protein sequence ID" value="HIR87564.1"/>
    <property type="molecule type" value="Genomic_DNA"/>
</dbReference>
<accession>A0A9D1EC75</accession>
<evidence type="ECO:0000313" key="3">
    <source>
        <dbReference type="EMBL" id="HIR87564.1"/>
    </source>
</evidence>
<dbReference type="Pfam" id="PF04203">
    <property type="entry name" value="Sortase"/>
    <property type="match status" value="1"/>
</dbReference>
<dbReference type="NCBIfam" id="TIGR01076">
    <property type="entry name" value="sortase_fam"/>
    <property type="match status" value="1"/>
</dbReference>